<evidence type="ECO:0000259" key="7">
    <source>
        <dbReference type="Pfam" id="PF07195"/>
    </source>
</evidence>
<dbReference type="Pfam" id="PF02465">
    <property type="entry name" value="FliD_N"/>
    <property type="match status" value="1"/>
</dbReference>
<dbReference type="PANTHER" id="PTHR30288">
    <property type="entry name" value="FLAGELLAR CAP/ASSEMBLY PROTEIN FLID"/>
    <property type="match status" value="1"/>
</dbReference>
<gene>
    <name evidence="8" type="ORF">GCM10009769_05670</name>
    <name evidence="9" type="ORF">JOE58_000690</name>
</gene>
<accession>A0A8H9G7N8</accession>
<comment type="similarity">
    <text evidence="1 5">Belongs to the FliD family.</text>
</comment>
<dbReference type="GO" id="GO:0071973">
    <property type="term" value="P:bacterial-type flagellum-dependent cell motility"/>
    <property type="evidence" value="ECO:0007669"/>
    <property type="project" value="TreeGrafter"/>
</dbReference>
<dbReference type="GO" id="GO:0005576">
    <property type="term" value="C:extracellular region"/>
    <property type="evidence" value="ECO:0007669"/>
    <property type="project" value="UniProtKB-SubCell"/>
</dbReference>
<evidence type="ECO:0000256" key="2">
    <source>
        <dbReference type="ARBA" id="ARBA00011255"/>
    </source>
</evidence>
<name>A0A8H9G7N8_9MICO</name>
<reference evidence="9 11" key="3">
    <citation type="submission" date="2021-01" db="EMBL/GenBank/DDBJ databases">
        <title>Sequencing the genomes of 1000 actinobacteria strains.</title>
        <authorList>
            <person name="Klenk H.-P."/>
        </authorList>
    </citation>
    <scope>NUCLEOTIDE SEQUENCE [LARGE SCALE GENOMIC DNA]</scope>
    <source>
        <strain evidence="9 11">DSM 20542</strain>
    </source>
</reference>
<evidence type="ECO:0000256" key="4">
    <source>
        <dbReference type="ARBA" id="ARBA00023143"/>
    </source>
</evidence>
<keyword evidence="11" id="KW-1185">Reference proteome</keyword>
<keyword evidence="4 5" id="KW-0975">Bacterial flagellum</keyword>
<dbReference type="RefSeq" id="WP_229727822.1">
    <property type="nucleotide sequence ID" value="NZ_BMOI01000001.1"/>
</dbReference>
<dbReference type="InterPro" id="IPR010809">
    <property type="entry name" value="FliD_C"/>
</dbReference>
<comment type="caution">
    <text evidence="8">The sequence shown here is derived from an EMBL/GenBank/DDBJ whole genome shotgun (WGS) entry which is preliminary data.</text>
</comment>
<organism evidence="8 10">
    <name type="scientific">Curtobacterium luteum</name>
    <dbReference type="NCBI Taxonomy" id="33881"/>
    <lineage>
        <taxon>Bacteria</taxon>
        <taxon>Bacillati</taxon>
        <taxon>Actinomycetota</taxon>
        <taxon>Actinomycetes</taxon>
        <taxon>Micrococcales</taxon>
        <taxon>Microbacteriaceae</taxon>
        <taxon>Curtobacterium</taxon>
    </lineage>
</organism>
<dbReference type="InterPro" id="IPR040026">
    <property type="entry name" value="FliD"/>
</dbReference>
<evidence type="ECO:0000313" key="9">
    <source>
        <dbReference type="EMBL" id="MBM7801439.1"/>
    </source>
</evidence>
<evidence type="ECO:0000256" key="5">
    <source>
        <dbReference type="RuleBase" id="RU362066"/>
    </source>
</evidence>
<reference evidence="8" key="2">
    <citation type="submission" date="2020-09" db="EMBL/GenBank/DDBJ databases">
        <authorList>
            <person name="Sun Q."/>
            <person name="Ohkuma M."/>
        </authorList>
    </citation>
    <scope>NUCLEOTIDE SEQUENCE</scope>
    <source>
        <strain evidence="8">JCM 1480</strain>
    </source>
</reference>
<protein>
    <recommendedName>
        <fullName evidence="5">Flagellar hook-associated protein 2</fullName>
        <shortName evidence="5">HAP2</shortName>
    </recommendedName>
    <alternativeName>
        <fullName evidence="5">Flagellar cap protein</fullName>
    </alternativeName>
</protein>
<feature type="domain" description="Flagellar hook-associated protein 2 N-terminal" evidence="6">
    <location>
        <begin position="17"/>
        <end position="112"/>
    </location>
</feature>
<evidence type="ECO:0000313" key="10">
    <source>
        <dbReference type="Proteomes" id="UP000648535"/>
    </source>
</evidence>
<dbReference type="EMBL" id="JAFBCG010000001">
    <property type="protein sequence ID" value="MBM7801439.1"/>
    <property type="molecule type" value="Genomic_DNA"/>
</dbReference>
<reference evidence="8" key="1">
    <citation type="journal article" date="2014" name="Int. J. Syst. Evol. Microbiol.">
        <title>Complete genome sequence of Corynebacterium casei LMG S-19264T (=DSM 44701T), isolated from a smear-ripened cheese.</title>
        <authorList>
            <consortium name="US DOE Joint Genome Institute (JGI-PGF)"/>
            <person name="Walter F."/>
            <person name="Albersmeier A."/>
            <person name="Kalinowski J."/>
            <person name="Ruckert C."/>
        </authorList>
    </citation>
    <scope>NUCLEOTIDE SEQUENCE</scope>
    <source>
        <strain evidence="8">JCM 1480</strain>
    </source>
</reference>
<dbReference type="PANTHER" id="PTHR30288:SF0">
    <property type="entry name" value="FLAGELLAR HOOK-ASSOCIATED PROTEIN 2"/>
    <property type="match status" value="1"/>
</dbReference>
<evidence type="ECO:0000256" key="1">
    <source>
        <dbReference type="ARBA" id="ARBA00009764"/>
    </source>
</evidence>
<comment type="function">
    <text evidence="5">Required for morphogenesis and for the elongation of the flagellar filament by facilitating polymerization of the flagellin monomers at the tip of growing filament. Forms a capping structure, which prevents flagellin subunits (transported through the central channel of the flagellum) from leaking out without polymerization at the distal end.</text>
</comment>
<dbReference type="GO" id="GO:0009424">
    <property type="term" value="C:bacterial-type flagellum hook"/>
    <property type="evidence" value="ECO:0007669"/>
    <property type="project" value="UniProtKB-UniRule"/>
</dbReference>
<feature type="domain" description="Flagellar hook-associated protein 2 C-terminal" evidence="7">
    <location>
        <begin position="224"/>
        <end position="451"/>
    </location>
</feature>
<evidence type="ECO:0000256" key="3">
    <source>
        <dbReference type="ARBA" id="ARBA00023054"/>
    </source>
</evidence>
<keyword evidence="8" id="KW-0282">Flagellum</keyword>
<dbReference type="Proteomes" id="UP000746584">
    <property type="component" value="Unassembled WGS sequence"/>
</dbReference>
<dbReference type="AlphaFoldDB" id="A0A8H9G7N8"/>
<dbReference type="InterPro" id="IPR003481">
    <property type="entry name" value="FliD_N"/>
</dbReference>
<proteinExistence type="inferred from homology"/>
<keyword evidence="8" id="KW-0966">Cell projection</keyword>
<dbReference type="GO" id="GO:0007155">
    <property type="term" value="P:cell adhesion"/>
    <property type="evidence" value="ECO:0007669"/>
    <property type="project" value="InterPro"/>
</dbReference>
<evidence type="ECO:0000313" key="8">
    <source>
        <dbReference type="EMBL" id="GGK90456.1"/>
    </source>
</evidence>
<comment type="subunit">
    <text evidence="2 5">Homopentamer.</text>
</comment>
<keyword evidence="3" id="KW-0175">Coiled coil</keyword>
<dbReference type="EMBL" id="BMOI01000001">
    <property type="protein sequence ID" value="GGK90456.1"/>
    <property type="molecule type" value="Genomic_DNA"/>
</dbReference>
<sequence length="468" mass="46331">MSSVSSASSLAIDGLVSGLKTTDLINSLMSIEQVPQTLLKNKVTTTNSFISSLQTINGLVQTLASKASDAAKATSLDVFAATSSSAGVTATTGTGASAGSVRFTVGSTATAQVGVTAAMSTWSDAAGPLTIVRADGTQTTVTPASGSLDDTVSAINKSGAGVTATKVAAGTDTDGTKLYRLQLTSTTTGAAGAFSLYRGSGADVTAGTAADVLAGTGAAVVTRAKDASVTLWAGTAAAQTVTSASNTFADLLPGLSVTVSQVSADPVTVSVAQDTTKAQAVAKGLVDAMNAVTAYYGSNTGVTSTTSPTTGTTTTTAGVLLGDATTRSAVQALSSAMSAPVNGKSPSSIGIVVTKDGDFTFDEDAFQKALAADPAGTQAMLSGVAASVGAVATSASDKYDGSITSAISGQQSVVKDLNTQIDSWTDRLTMRRATLQTQYAALETSLSKLQSQSSWLSGQLATLSSSSS</sequence>
<evidence type="ECO:0000259" key="6">
    <source>
        <dbReference type="Pfam" id="PF02465"/>
    </source>
</evidence>
<dbReference type="Proteomes" id="UP000648535">
    <property type="component" value="Unassembled WGS sequence"/>
</dbReference>
<keyword evidence="5" id="KW-0964">Secreted</keyword>
<dbReference type="GO" id="GO:0009421">
    <property type="term" value="C:bacterial-type flagellum filament cap"/>
    <property type="evidence" value="ECO:0007669"/>
    <property type="project" value="InterPro"/>
</dbReference>
<keyword evidence="8" id="KW-0969">Cilium</keyword>
<comment type="subcellular location">
    <subcellularLocation>
        <location evidence="5">Secreted</location>
    </subcellularLocation>
    <subcellularLocation>
        <location evidence="5">Bacterial flagellum</location>
    </subcellularLocation>
</comment>
<dbReference type="Pfam" id="PF07195">
    <property type="entry name" value="FliD_C"/>
    <property type="match status" value="1"/>
</dbReference>
<evidence type="ECO:0000313" key="11">
    <source>
        <dbReference type="Proteomes" id="UP000746584"/>
    </source>
</evidence>